<gene>
    <name evidence="6" type="ORF">ACFSYJ_23985</name>
</gene>
<feature type="signal peptide" evidence="4">
    <location>
        <begin position="1"/>
        <end position="38"/>
    </location>
</feature>
<name>A0ABW5GLG2_9PSEU</name>
<keyword evidence="3" id="KW-0720">Serine protease</keyword>
<accession>A0ABW5GLG2</accession>
<dbReference type="InterPro" id="IPR030400">
    <property type="entry name" value="Sedolisin_dom"/>
</dbReference>
<reference evidence="7" key="1">
    <citation type="journal article" date="2019" name="Int. J. Syst. Evol. Microbiol.">
        <title>The Global Catalogue of Microorganisms (GCM) 10K type strain sequencing project: providing services to taxonomists for standard genome sequencing and annotation.</title>
        <authorList>
            <consortium name="The Broad Institute Genomics Platform"/>
            <consortium name="The Broad Institute Genome Sequencing Center for Infectious Disease"/>
            <person name="Wu L."/>
            <person name="Ma J."/>
        </authorList>
    </citation>
    <scope>NUCLEOTIDE SEQUENCE [LARGE SCALE GENOMIC DNA]</scope>
    <source>
        <strain evidence="7">CGMCC 4.7643</strain>
    </source>
</reference>
<evidence type="ECO:0000313" key="7">
    <source>
        <dbReference type="Proteomes" id="UP001597419"/>
    </source>
</evidence>
<evidence type="ECO:0000256" key="3">
    <source>
        <dbReference type="ARBA" id="ARBA00022825"/>
    </source>
</evidence>
<dbReference type="InterPro" id="IPR023828">
    <property type="entry name" value="Peptidase_S8_Ser-AS"/>
</dbReference>
<dbReference type="PROSITE" id="PS51695">
    <property type="entry name" value="SEDOLISIN"/>
    <property type="match status" value="1"/>
</dbReference>
<organism evidence="6 7">
    <name type="scientific">Amycolatopsis samaneae</name>
    <dbReference type="NCBI Taxonomy" id="664691"/>
    <lineage>
        <taxon>Bacteria</taxon>
        <taxon>Bacillati</taxon>
        <taxon>Actinomycetota</taxon>
        <taxon>Actinomycetes</taxon>
        <taxon>Pseudonocardiales</taxon>
        <taxon>Pseudonocardiaceae</taxon>
        <taxon>Amycolatopsis</taxon>
    </lineage>
</organism>
<dbReference type="Proteomes" id="UP001597419">
    <property type="component" value="Unassembled WGS sequence"/>
</dbReference>
<dbReference type="InterPro" id="IPR050819">
    <property type="entry name" value="Tripeptidyl-peptidase_I"/>
</dbReference>
<proteinExistence type="predicted"/>
<dbReference type="PROSITE" id="PS00138">
    <property type="entry name" value="SUBTILASE_SER"/>
    <property type="match status" value="1"/>
</dbReference>
<feature type="domain" description="Peptidase S53" evidence="5">
    <location>
        <begin position="77"/>
        <end position="428"/>
    </location>
</feature>
<keyword evidence="1" id="KW-0645">Protease</keyword>
<evidence type="ECO:0000313" key="6">
    <source>
        <dbReference type="EMBL" id="MFD2461688.1"/>
    </source>
</evidence>
<keyword evidence="2" id="KW-0378">Hydrolase</keyword>
<protein>
    <submittedName>
        <fullName evidence="6">Peptidase S8/S53 subtilisin kexin sedolisin</fullName>
    </submittedName>
</protein>
<dbReference type="PANTHER" id="PTHR14218">
    <property type="entry name" value="PROTEASE S8 TRIPEPTIDYL PEPTIDASE I CLN2"/>
    <property type="match status" value="1"/>
</dbReference>
<dbReference type="Gene3D" id="3.40.50.200">
    <property type="entry name" value="Peptidase S8/S53 domain"/>
    <property type="match status" value="1"/>
</dbReference>
<evidence type="ECO:0000259" key="5">
    <source>
        <dbReference type="PROSITE" id="PS51695"/>
    </source>
</evidence>
<evidence type="ECO:0000256" key="4">
    <source>
        <dbReference type="SAM" id="SignalP"/>
    </source>
</evidence>
<keyword evidence="7" id="KW-1185">Reference proteome</keyword>
<sequence length="430" mass="44102">MSAGFSRDRGPHRVRRALALAAGTAVAVALCGAGTAGAAPSGDHASAKHHSFSEAAKLLGATKNADERAALTDRAIAAAGNNLQTAYHTKPLYDKGIDGTGTALATIVSYGDKNIKAYIDSYSRSHGLPPADVEILEPAGPVPSCDDPGVPADCASWGGETDLDVAMFHTLAPKAKILVVATPTSETQGIDGFPDMMKAIDYLADHKSANVISMSLGTPEDDFDSSQQLHDLDAHFKKATDAGITITASSGDDGSTGKKKDGSAWGKQVVSFPAASSYVTAVGGTVLHLNPDGTRTRPDDLWSRSGGGVSHEYGVPDWQKEVGKVTKAKGRSLPDISLLGTSGTSQSSPLFAAVVDLASQQAGKGLGFINPALYRLGSGGTASGIVDVTSGNNAYNGVPGFSAGKGFDIVSGWGTVDAAKFVPALLKHLR</sequence>
<keyword evidence="4" id="KW-0732">Signal</keyword>
<evidence type="ECO:0000256" key="1">
    <source>
        <dbReference type="ARBA" id="ARBA00022670"/>
    </source>
</evidence>
<dbReference type="CDD" id="cd04056">
    <property type="entry name" value="Peptidases_S53"/>
    <property type="match status" value="1"/>
</dbReference>
<comment type="caution">
    <text evidence="6">The sequence shown here is derived from an EMBL/GenBank/DDBJ whole genome shotgun (WGS) entry which is preliminary data.</text>
</comment>
<dbReference type="PANTHER" id="PTHR14218:SF15">
    <property type="entry name" value="TRIPEPTIDYL-PEPTIDASE 1"/>
    <property type="match status" value="1"/>
</dbReference>
<dbReference type="InterPro" id="IPR036852">
    <property type="entry name" value="Peptidase_S8/S53_dom_sf"/>
</dbReference>
<evidence type="ECO:0000256" key="2">
    <source>
        <dbReference type="ARBA" id="ARBA00022801"/>
    </source>
</evidence>
<dbReference type="SUPFAM" id="SSF52743">
    <property type="entry name" value="Subtilisin-like"/>
    <property type="match status" value="1"/>
</dbReference>
<dbReference type="RefSeq" id="WP_345390378.1">
    <property type="nucleotide sequence ID" value="NZ_BAABHG010000004.1"/>
</dbReference>
<feature type="chain" id="PRO_5045064850" evidence="4">
    <location>
        <begin position="39"/>
        <end position="430"/>
    </location>
</feature>
<dbReference type="EMBL" id="JBHUKU010000014">
    <property type="protein sequence ID" value="MFD2461688.1"/>
    <property type="molecule type" value="Genomic_DNA"/>
</dbReference>